<comment type="cofactor">
    <cofactor evidence="3">
        <name>FMN</name>
        <dbReference type="ChEBI" id="CHEBI:58210"/>
    </cofactor>
    <text evidence="3">Binds 1 FMN per subunit.</text>
</comment>
<dbReference type="SUPFAM" id="SSF52507">
    <property type="entry name" value="Homo-oligomeric flavin-containing Cys decarboxylases, HFCD"/>
    <property type="match status" value="1"/>
</dbReference>
<comment type="similarity">
    <text evidence="3 4">In the N-terminal section; belongs to the HFCD (homo-oligomeric flavin containing Cys decarboxylase) superfamily.</text>
</comment>
<accession>A0A6L9MYE9</accession>
<dbReference type="EC" id="4.1.1.36" evidence="3"/>
<feature type="domain" description="DNA/pantothenate metabolism flavoprotein C-terminal" evidence="6">
    <location>
        <begin position="203"/>
        <end position="410"/>
    </location>
</feature>
<dbReference type="PANTHER" id="PTHR14359">
    <property type="entry name" value="HOMO-OLIGOMERIC FLAVIN CONTAINING CYS DECARBOXYLASE FAMILY"/>
    <property type="match status" value="1"/>
</dbReference>
<comment type="similarity">
    <text evidence="3 4">In the C-terminal section; belongs to the PPC synthetase family.</text>
</comment>
<dbReference type="InterPro" id="IPR003382">
    <property type="entry name" value="Flavoprotein"/>
</dbReference>
<feature type="binding site" evidence="3">
    <location>
        <position position="358"/>
    </location>
    <ligand>
        <name>CTP</name>
        <dbReference type="ChEBI" id="CHEBI:37563"/>
    </ligand>
</feature>
<dbReference type="GO" id="GO:0046872">
    <property type="term" value="F:metal ion binding"/>
    <property type="evidence" value="ECO:0007669"/>
    <property type="project" value="UniProtKB-KW"/>
</dbReference>
<feature type="region of interest" description="Phosphopantothenate--cysteine ligase" evidence="3">
    <location>
        <begin position="208"/>
        <end position="418"/>
    </location>
</feature>
<dbReference type="Pfam" id="PF02441">
    <property type="entry name" value="Flavoprotein"/>
    <property type="match status" value="1"/>
</dbReference>
<keyword evidence="3 4" id="KW-0285">Flavoprotein</keyword>
<dbReference type="EC" id="6.3.2.5" evidence="3"/>
<comment type="cofactor">
    <cofactor evidence="3">
        <name>Mg(2+)</name>
        <dbReference type="ChEBI" id="CHEBI:18420"/>
    </cofactor>
</comment>
<evidence type="ECO:0000256" key="4">
    <source>
        <dbReference type="RuleBase" id="RU364078"/>
    </source>
</evidence>
<reference evidence="7 8" key="1">
    <citation type="submission" date="2020-01" db="EMBL/GenBank/DDBJ databases">
        <title>Genomes of bacteria type strains.</title>
        <authorList>
            <person name="Chen J."/>
            <person name="Zhu S."/>
            <person name="Yang J."/>
        </authorList>
    </citation>
    <scope>NUCLEOTIDE SEQUENCE [LARGE SCALE GENOMIC DNA]</scope>
    <source>
        <strain evidence="7 8">LMG 22958</strain>
    </source>
</reference>
<dbReference type="GO" id="GO:0071513">
    <property type="term" value="C:phosphopantothenoylcysteine decarboxylase complex"/>
    <property type="evidence" value="ECO:0007669"/>
    <property type="project" value="TreeGrafter"/>
</dbReference>
<keyword evidence="3" id="KW-0479">Metal-binding</keyword>
<comment type="caution">
    <text evidence="7">The sequence shown here is derived from an EMBL/GenBank/DDBJ whole genome shotgun (WGS) entry which is preliminary data.</text>
</comment>
<evidence type="ECO:0000256" key="3">
    <source>
        <dbReference type="HAMAP-Rule" id="MF_02225"/>
    </source>
</evidence>
<dbReference type="InterPro" id="IPR007085">
    <property type="entry name" value="DNA/pantothenate-metab_flavo_C"/>
</dbReference>
<gene>
    <name evidence="3 7" type="primary">coaBC</name>
    <name evidence="7" type="ORF">GTW09_17085</name>
</gene>
<dbReference type="Gene3D" id="3.40.50.1950">
    <property type="entry name" value="Flavin prenyltransferase-like"/>
    <property type="match status" value="1"/>
</dbReference>
<feature type="binding site" evidence="3">
    <location>
        <begin position="322"/>
        <end position="325"/>
    </location>
    <ligand>
        <name>CTP</name>
        <dbReference type="ChEBI" id="CHEBI:37563"/>
    </ligand>
</feature>
<evidence type="ECO:0000256" key="1">
    <source>
        <dbReference type="ARBA" id="ARBA00022793"/>
    </source>
</evidence>
<dbReference type="GO" id="GO:0015941">
    <property type="term" value="P:pantothenate catabolic process"/>
    <property type="evidence" value="ECO:0007669"/>
    <property type="project" value="InterPro"/>
</dbReference>
<evidence type="ECO:0000259" key="5">
    <source>
        <dbReference type="Pfam" id="PF02441"/>
    </source>
</evidence>
<feature type="domain" description="Flavoprotein" evidence="5">
    <location>
        <begin position="8"/>
        <end position="181"/>
    </location>
</feature>
<comment type="caution">
    <text evidence="3">Lacks conserved residue(s) required for the propagation of feature annotation.</text>
</comment>
<dbReference type="EMBL" id="JAAAWP010000017">
    <property type="protein sequence ID" value="NDW23232.1"/>
    <property type="molecule type" value="Genomic_DNA"/>
</dbReference>
<dbReference type="GO" id="GO:0015937">
    <property type="term" value="P:coenzyme A biosynthetic process"/>
    <property type="evidence" value="ECO:0007669"/>
    <property type="project" value="UniProtKB-UniRule"/>
</dbReference>
<name>A0A6L9MYE9_9ALTE</name>
<protein>
    <recommendedName>
        <fullName evidence="3">Coenzyme A biosynthesis bifunctional protein CoaBC</fullName>
    </recommendedName>
    <alternativeName>
        <fullName evidence="3">DNA/pantothenate metabolism flavoprotein</fullName>
    </alternativeName>
    <alternativeName>
        <fullName evidence="3">Phosphopantothenoylcysteine synthetase/decarboxylase</fullName>
        <shortName evidence="3">PPCS-PPCDC</shortName>
    </alternativeName>
    <domain>
        <recommendedName>
            <fullName evidence="3">Phosphopantothenoylcysteine decarboxylase</fullName>
            <shortName evidence="3">PPC decarboxylase</shortName>
            <shortName evidence="3">PPC-DC</shortName>
            <ecNumber evidence="3">4.1.1.36</ecNumber>
        </recommendedName>
        <alternativeName>
            <fullName evidence="3">CoaC</fullName>
        </alternativeName>
    </domain>
    <domain>
        <recommendedName>
            <fullName evidence="3">Phosphopantothenate--cysteine ligase</fullName>
            <ecNumber evidence="3">6.3.2.5</ecNumber>
        </recommendedName>
        <alternativeName>
            <fullName evidence="3">CoaB</fullName>
        </alternativeName>
        <alternativeName>
            <fullName evidence="3">Phosphopantothenoylcysteine synthetase</fullName>
            <shortName evidence="3">PPC synthetase</shortName>
            <shortName evidence="3">PPC-S</shortName>
        </alternativeName>
    </domain>
</protein>
<dbReference type="HAMAP" id="MF_02225">
    <property type="entry name" value="CoaBC"/>
    <property type="match status" value="1"/>
</dbReference>
<comment type="catalytic activity">
    <reaction evidence="3 4">
        <text>N-[(R)-4-phosphopantothenoyl]-L-cysteine + H(+) = (R)-4'-phosphopantetheine + CO2</text>
        <dbReference type="Rhea" id="RHEA:16793"/>
        <dbReference type="ChEBI" id="CHEBI:15378"/>
        <dbReference type="ChEBI" id="CHEBI:16526"/>
        <dbReference type="ChEBI" id="CHEBI:59458"/>
        <dbReference type="ChEBI" id="CHEBI:61723"/>
        <dbReference type="EC" id="4.1.1.36"/>
    </reaction>
</comment>
<comment type="pathway">
    <text evidence="3 4">Cofactor biosynthesis; coenzyme A biosynthesis; CoA from (R)-pantothenate: step 2/5.</text>
</comment>
<feature type="active site" description="Proton donor" evidence="3">
    <location>
        <position position="160"/>
    </location>
</feature>
<dbReference type="NCBIfam" id="TIGR00521">
    <property type="entry name" value="coaBC_dfp"/>
    <property type="match status" value="1"/>
</dbReference>
<feature type="binding site" evidence="3">
    <location>
        <position position="296"/>
    </location>
    <ligand>
        <name>CTP</name>
        <dbReference type="ChEBI" id="CHEBI:37563"/>
    </ligand>
</feature>
<dbReference type="UniPathway" id="UPA00241">
    <property type="reaction ID" value="UER00353"/>
</dbReference>
<sequence length="418" mass="44119">MTLSLANKNVLLGVTGGIAAYKSPDLVRKLTALGANVRVVLTSSAAEFVSPLSLQAVSGNTVHQHLLDPAAEAAMGHIELAKWADVLLIAPATANTLAKLAYGMADDLLTTVYLATTAKVFIAPAMNQQMWKAPATLANVNILTNYGVEFIGPASGEQACGDLGAGRMVEPIDIAHRVCEALYDIHTINNKQSSVPINCGEVLTGKHVLITAGPTQEPLDPVRYISNHSSGKMGFAVAEAAVNAGAEVTLVAGPVSLATPKGCKRIDVVTADEMLTACTQSASKADIFISTAAVADYKAVNVADNKIKKSDDELTLTFIKNPDILATISQRKDRPFCVGFAAESQNVEDYARSKLAKKNLDMIAANNITADGLGFNSDKNALHVIWNGGDKKLPATSKRELAHQLISLIATRFSSTLQ</sequence>
<dbReference type="InterPro" id="IPR036551">
    <property type="entry name" value="Flavin_trans-like"/>
</dbReference>
<feature type="region of interest" description="Phosphopantothenoylcysteine decarboxylase" evidence="3">
    <location>
        <begin position="1"/>
        <end position="207"/>
    </location>
</feature>
<keyword evidence="8" id="KW-1185">Reference proteome</keyword>
<dbReference type="Gene3D" id="3.40.50.10300">
    <property type="entry name" value="CoaB-like"/>
    <property type="match status" value="1"/>
</dbReference>
<evidence type="ECO:0000259" key="6">
    <source>
        <dbReference type="Pfam" id="PF04127"/>
    </source>
</evidence>
<dbReference type="AlphaFoldDB" id="A0A6L9MYE9"/>
<proteinExistence type="inferred from homology"/>
<dbReference type="GO" id="GO:0010181">
    <property type="term" value="F:FMN binding"/>
    <property type="evidence" value="ECO:0007669"/>
    <property type="project" value="UniProtKB-UniRule"/>
</dbReference>
<evidence type="ECO:0000313" key="8">
    <source>
        <dbReference type="Proteomes" id="UP000478837"/>
    </source>
</evidence>
<keyword evidence="3" id="KW-0511">Multifunctional enzyme</keyword>
<dbReference type="Proteomes" id="UP000478837">
    <property type="component" value="Unassembled WGS sequence"/>
</dbReference>
<keyword evidence="2 3" id="KW-0456">Lyase</keyword>
<keyword evidence="3" id="KW-0460">Magnesium</keyword>
<comment type="pathway">
    <text evidence="3 4">Cofactor biosynthesis; coenzyme A biosynthesis; CoA from (R)-pantothenate: step 3/5.</text>
</comment>
<dbReference type="SUPFAM" id="SSF102645">
    <property type="entry name" value="CoaB-like"/>
    <property type="match status" value="1"/>
</dbReference>
<keyword evidence="3 4" id="KW-0288">FMN</keyword>
<comment type="function">
    <text evidence="3">Catalyzes two sequential steps in the biosynthesis of coenzyme A. In the first step cysteine is conjugated to 4'-phosphopantothenate to form 4-phosphopantothenoylcysteine. In the second step the latter compound is decarboxylated to form 4'-phosphopantotheine.</text>
</comment>
<dbReference type="Pfam" id="PF04127">
    <property type="entry name" value="DFP"/>
    <property type="match status" value="1"/>
</dbReference>
<dbReference type="InterPro" id="IPR005252">
    <property type="entry name" value="CoaBC"/>
</dbReference>
<dbReference type="InterPro" id="IPR035929">
    <property type="entry name" value="CoaB-like_sf"/>
</dbReference>
<feature type="binding site" evidence="3">
    <location>
        <position position="340"/>
    </location>
    <ligand>
        <name>CTP</name>
        <dbReference type="ChEBI" id="CHEBI:37563"/>
    </ligand>
</feature>
<keyword evidence="1 3" id="KW-0210">Decarboxylase</keyword>
<dbReference type="PANTHER" id="PTHR14359:SF6">
    <property type="entry name" value="PHOSPHOPANTOTHENOYLCYSTEINE DECARBOXYLASE"/>
    <property type="match status" value="1"/>
</dbReference>
<evidence type="ECO:0000256" key="2">
    <source>
        <dbReference type="ARBA" id="ARBA00023239"/>
    </source>
</evidence>
<comment type="function">
    <text evidence="4">Catalyzes two steps in the biosynthesis of coenzyme A. In the first step cysteine is conjugated to 4'-phosphopantothenate to form 4-phosphopantothenoylcysteine, in the latter compound is decarboxylated to form 4'-phosphopantotheine.</text>
</comment>
<dbReference type="RefSeq" id="WP_163112862.1">
    <property type="nucleotide sequence ID" value="NZ_JAAAWP010000017.1"/>
</dbReference>
<keyword evidence="3 4" id="KW-0436">Ligase</keyword>
<dbReference type="GO" id="GO:0004633">
    <property type="term" value="F:phosphopantothenoylcysteine decarboxylase activity"/>
    <property type="evidence" value="ECO:0007669"/>
    <property type="project" value="UniProtKB-UniRule"/>
</dbReference>
<comment type="catalytic activity">
    <reaction evidence="3 4">
        <text>(R)-4'-phosphopantothenate + L-cysteine + CTP = N-[(R)-4-phosphopantothenoyl]-L-cysteine + CMP + diphosphate + H(+)</text>
        <dbReference type="Rhea" id="RHEA:19397"/>
        <dbReference type="ChEBI" id="CHEBI:10986"/>
        <dbReference type="ChEBI" id="CHEBI:15378"/>
        <dbReference type="ChEBI" id="CHEBI:33019"/>
        <dbReference type="ChEBI" id="CHEBI:35235"/>
        <dbReference type="ChEBI" id="CHEBI:37563"/>
        <dbReference type="ChEBI" id="CHEBI:59458"/>
        <dbReference type="ChEBI" id="CHEBI:60377"/>
        <dbReference type="EC" id="6.3.2.5"/>
    </reaction>
</comment>
<dbReference type="GO" id="GO:0004632">
    <property type="term" value="F:phosphopantothenate--cysteine ligase activity"/>
    <property type="evidence" value="ECO:0007669"/>
    <property type="project" value="UniProtKB-UniRule"/>
</dbReference>
<feature type="binding site" evidence="3">
    <location>
        <position position="306"/>
    </location>
    <ligand>
        <name>CTP</name>
        <dbReference type="ChEBI" id="CHEBI:37563"/>
    </ligand>
</feature>
<evidence type="ECO:0000313" key="7">
    <source>
        <dbReference type="EMBL" id="NDW23232.1"/>
    </source>
</evidence>
<feature type="binding site" evidence="3">
    <location>
        <position position="354"/>
    </location>
    <ligand>
        <name>CTP</name>
        <dbReference type="ChEBI" id="CHEBI:37563"/>
    </ligand>
</feature>
<organism evidence="7 8">
    <name type="scientific">Alteromonas hispanica</name>
    <dbReference type="NCBI Taxonomy" id="315421"/>
    <lineage>
        <taxon>Bacteria</taxon>
        <taxon>Pseudomonadati</taxon>
        <taxon>Pseudomonadota</taxon>
        <taxon>Gammaproteobacteria</taxon>
        <taxon>Alteromonadales</taxon>
        <taxon>Alteromonadaceae</taxon>
        <taxon>Alteromonas/Salinimonas group</taxon>
        <taxon>Alteromonas</taxon>
    </lineage>
</organism>